<evidence type="ECO:0000313" key="3">
    <source>
        <dbReference type="EMBL" id="KAF8885714.1"/>
    </source>
</evidence>
<dbReference type="InterPro" id="IPR011009">
    <property type="entry name" value="Kinase-like_dom_sf"/>
</dbReference>
<evidence type="ECO:0000313" key="4">
    <source>
        <dbReference type="Proteomes" id="UP000724874"/>
    </source>
</evidence>
<keyword evidence="4" id="KW-1185">Reference proteome</keyword>
<dbReference type="Proteomes" id="UP000724874">
    <property type="component" value="Unassembled WGS sequence"/>
</dbReference>
<dbReference type="OrthoDB" id="3271139at2759"/>
<dbReference type="PANTHER" id="PTHR38248">
    <property type="entry name" value="FUNK1 6"/>
    <property type="match status" value="1"/>
</dbReference>
<name>A0A9P5NHU0_GYMJU</name>
<evidence type="ECO:0000259" key="2">
    <source>
        <dbReference type="PROSITE" id="PS50011"/>
    </source>
</evidence>
<organism evidence="3 4">
    <name type="scientific">Gymnopilus junonius</name>
    <name type="common">Spectacular rustgill mushroom</name>
    <name type="synonym">Gymnopilus spectabilis subsp. junonius</name>
    <dbReference type="NCBI Taxonomy" id="109634"/>
    <lineage>
        <taxon>Eukaryota</taxon>
        <taxon>Fungi</taxon>
        <taxon>Dikarya</taxon>
        <taxon>Basidiomycota</taxon>
        <taxon>Agaricomycotina</taxon>
        <taxon>Agaricomycetes</taxon>
        <taxon>Agaricomycetidae</taxon>
        <taxon>Agaricales</taxon>
        <taxon>Agaricineae</taxon>
        <taxon>Hymenogastraceae</taxon>
        <taxon>Gymnopilus</taxon>
    </lineage>
</organism>
<dbReference type="Gene3D" id="1.10.510.10">
    <property type="entry name" value="Transferase(Phosphotransferase) domain 1"/>
    <property type="match status" value="1"/>
</dbReference>
<dbReference type="PROSITE" id="PS00109">
    <property type="entry name" value="PROTEIN_KINASE_TYR"/>
    <property type="match status" value="1"/>
</dbReference>
<evidence type="ECO:0000256" key="1">
    <source>
        <dbReference type="SAM" id="MobiDB-lite"/>
    </source>
</evidence>
<feature type="region of interest" description="Disordered" evidence="1">
    <location>
        <begin position="725"/>
        <end position="751"/>
    </location>
</feature>
<dbReference type="InterPro" id="IPR040976">
    <property type="entry name" value="Pkinase_fungal"/>
</dbReference>
<dbReference type="PANTHER" id="PTHR38248:SF2">
    <property type="entry name" value="FUNK1 11"/>
    <property type="match status" value="1"/>
</dbReference>
<dbReference type="InterPro" id="IPR000719">
    <property type="entry name" value="Prot_kinase_dom"/>
</dbReference>
<sequence>MQPPTEAEANAMPSEQTLSQMSNRDTVPTERFYAKPPPKTPRKRNVGADPTPKTTPIVKKVASDHTFASEIKDRKNLNKELAREMSGHFLGPIPPKEFLKSFLSKELDMEDWPVDKKGLSKRLSRIPLTGNEVEMYQPFATFKDFIPGMQFRDTHANPDGRRDNLATDIAVYDSDDLPEGTITDFSKMSIFLEFKSRPEGDPFRDPKNYKKPKADNFRFESADDKPTENRGQIGSYAAAIAGSQFRLHLFSVSICRENARLIRWDRAGAVVTQSFNYKKEPELLADFFWRYSHLDLRQKGYDPTCSVALEEDITKMGDYERDLQEANSIHREFRKLLVPDRKEPDKGSQFIISYPPYYESYSPFARATRGMLAYDLEADALVYLKDYWRADADGMEKEGDIYTILEDYNVPNIAPFGQGNDVEDHRTLTHLLRSFEWACWTVSMVQLRQYRMTLEVVGHPLTDFSSSREFVSAVADAMEAHDVAYFDARILHRDISVGNILITEEGKGLLIDWDLCIDLRREATGGRRPSRTGTWQFMSAALLKSPSSKHDIEDDRESAFYVLIWTALRYSKHITRPTPTSGPARDDVVEFLRGFDEYYLDASGNPKGGVAKSAFMLGKTLSRAVQFDGRPQLDILLRVLNNVFKVRYEGEPEEEELQELKDLEAKGPSAAGSCRVTVAYKYFDRLKQLGERGWLVQTIRTHLGTTNWPQDDVADPQEILPKTGSKRKMMQDQENLHGRIAKRRGAVSAPL</sequence>
<dbReference type="AlphaFoldDB" id="A0A9P5NHU0"/>
<protein>
    <recommendedName>
        <fullName evidence="2">Protein kinase domain-containing protein</fullName>
    </recommendedName>
</protein>
<proteinExistence type="predicted"/>
<accession>A0A9P5NHU0</accession>
<dbReference type="SUPFAM" id="SSF56112">
    <property type="entry name" value="Protein kinase-like (PK-like)"/>
    <property type="match status" value="1"/>
</dbReference>
<dbReference type="Pfam" id="PF17667">
    <property type="entry name" value="Pkinase_fungal"/>
    <property type="match status" value="1"/>
</dbReference>
<comment type="caution">
    <text evidence="3">The sequence shown here is derived from an EMBL/GenBank/DDBJ whole genome shotgun (WGS) entry which is preliminary data.</text>
</comment>
<dbReference type="GO" id="GO:0004672">
    <property type="term" value="F:protein kinase activity"/>
    <property type="evidence" value="ECO:0007669"/>
    <property type="project" value="InterPro"/>
</dbReference>
<dbReference type="EMBL" id="JADNYJ010000100">
    <property type="protein sequence ID" value="KAF8885714.1"/>
    <property type="molecule type" value="Genomic_DNA"/>
</dbReference>
<dbReference type="GO" id="GO:0005524">
    <property type="term" value="F:ATP binding"/>
    <property type="evidence" value="ECO:0007669"/>
    <property type="project" value="InterPro"/>
</dbReference>
<feature type="region of interest" description="Disordered" evidence="1">
    <location>
        <begin position="1"/>
        <end position="57"/>
    </location>
</feature>
<dbReference type="PROSITE" id="PS50011">
    <property type="entry name" value="PROTEIN_KINASE_DOM"/>
    <property type="match status" value="1"/>
</dbReference>
<reference evidence="3" key="1">
    <citation type="submission" date="2020-11" db="EMBL/GenBank/DDBJ databases">
        <authorList>
            <consortium name="DOE Joint Genome Institute"/>
            <person name="Ahrendt S."/>
            <person name="Riley R."/>
            <person name="Andreopoulos W."/>
            <person name="LaButti K."/>
            <person name="Pangilinan J."/>
            <person name="Ruiz-duenas F.J."/>
            <person name="Barrasa J.M."/>
            <person name="Sanchez-Garcia M."/>
            <person name="Camarero S."/>
            <person name="Miyauchi S."/>
            <person name="Serrano A."/>
            <person name="Linde D."/>
            <person name="Babiker R."/>
            <person name="Drula E."/>
            <person name="Ayuso-Fernandez I."/>
            <person name="Pacheco R."/>
            <person name="Padilla G."/>
            <person name="Ferreira P."/>
            <person name="Barriuso J."/>
            <person name="Kellner H."/>
            <person name="Castanera R."/>
            <person name="Alfaro M."/>
            <person name="Ramirez L."/>
            <person name="Pisabarro A.G."/>
            <person name="Kuo A."/>
            <person name="Tritt A."/>
            <person name="Lipzen A."/>
            <person name="He G."/>
            <person name="Yan M."/>
            <person name="Ng V."/>
            <person name="Cullen D."/>
            <person name="Martin F."/>
            <person name="Rosso M.-N."/>
            <person name="Henrissat B."/>
            <person name="Hibbett D."/>
            <person name="Martinez A.T."/>
            <person name="Grigoriev I.V."/>
        </authorList>
    </citation>
    <scope>NUCLEOTIDE SEQUENCE</scope>
    <source>
        <strain evidence="3">AH 44721</strain>
    </source>
</reference>
<feature type="compositionally biased region" description="Polar residues" evidence="1">
    <location>
        <begin position="13"/>
        <end position="26"/>
    </location>
</feature>
<feature type="domain" description="Protein kinase" evidence="2">
    <location>
        <begin position="358"/>
        <end position="644"/>
    </location>
</feature>
<gene>
    <name evidence="3" type="ORF">CPB84DRAFT_1850318</name>
</gene>
<dbReference type="InterPro" id="IPR008266">
    <property type="entry name" value="Tyr_kinase_AS"/>
</dbReference>